<accession>A0A1H7TN14</accession>
<name>A0A1H7TN14_STIAU</name>
<dbReference type="InterPro" id="IPR052927">
    <property type="entry name" value="DCC_oxidoreductase"/>
</dbReference>
<dbReference type="OrthoDB" id="9785438at2"/>
<dbReference type="PANTHER" id="PTHR33639:SF2">
    <property type="entry name" value="DUF393 DOMAIN-CONTAINING PROTEIN"/>
    <property type="match status" value="1"/>
</dbReference>
<proteinExistence type="predicted"/>
<sequence length="141" mass="15746">MDTKTKAAGEGRAVVLFDGVCNLCNSTVNFIIDRDPSAHFRFAALQSPQAAELLAPLGRVPQGEPQSIFLLEDGKLYERSTAALKIARRMGGAWKGLYAFIVVPAPVRDAVYRFIASHRYRWFGKSDACRMPTPELRERFL</sequence>
<dbReference type="AlphaFoldDB" id="A0A1H7TN14"/>
<gene>
    <name evidence="1" type="ORF">SAMN05444354_10972</name>
</gene>
<reference evidence="2" key="1">
    <citation type="submission" date="2016-10" db="EMBL/GenBank/DDBJ databases">
        <authorList>
            <person name="Varghese N."/>
            <person name="Submissions S."/>
        </authorList>
    </citation>
    <scope>NUCLEOTIDE SEQUENCE [LARGE SCALE GENOMIC DNA]</scope>
    <source>
        <strain evidence="2">DSM 17044</strain>
    </source>
</reference>
<dbReference type="InterPro" id="IPR007263">
    <property type="entry name" value="DCC1-like"/>
</dbReference>
<dbReference type="EMBL" id="FOAP01000009">
    <property type="protein sequence ID" value="SEL85746.1"/>
    <property type="molecule type" value="Genomic_DNA"/>
</dbReference>
<dbReference type="PANTHER" id="PTHR33639">
    <property type="entry name" value="THIOL-DISULFIDE OXIDOREDUCTASE DCC"/>
    <property type="match status" value="1"/>
</dbReference>
<dbReference type="Proteomes" id="UP000182719">
    <property type="component" value="Unassembled WGS sequence"/>
</dbReference>
<organism evidence="1 2">
    <name type="scientific">Stigmatella aurantiaca</name>
    <dbReference type="NCBI Taxonomy" id="41"/>
    <lineage>
        <taxon>Bacteria</taxon>
        <taxon>Pseudomonadati</taxon>
        <taxon>Myxococcota</taxon>
        <taxon>Myxococcia</taxon>
        <taxon>Myxococcales</taxon>
        <taxon>Cystobacterineae</taxon>
        <taxon>Archangiaceae</taxon>
        <taxon>Stigmatella</taxon>
    </lineage>
</organism>
<keyword evidence="2" id="KW-1185">Reference proteome</keyword>
<evidence type="ECO:0000313" key="2">
    <source>
        <dbReference type="Proteomes" id="UP000182719"/>
    </source>
</evidence>
<dbReference type="RefSeq" id="WP_075007768.1">
    <property type="nucleotide sequence ID" value="NZ_FOAP01000009.1"/>
</dbReference>
<dbReference type="GO" id="GO:0015035">
    <property type="term" value="F:protein-disulfide reductase activity"/>
    <property type="evidence" value="ECO:0007669"/>
    <property type="project" value="InterPro"/>
</dbReference>
<evidence type="ECO:0000313" key="1">
    <source>
        <dbReference type="EMBL" id="SEL85746.1"/>
    </source>
</evidence>
<protein>
    <submittedName>
        <fullName evidence="1">Predicted thiol-disulfide oxidoreductase YuxK, DCC family</fullName>
    </submittedName>
</protein>
<dbReference type="Pfam" id="PF04134">
    <property type="entry name" value="DCC1-like"/>
    <property type="match status" value="1"/>
</dbReference>